<dbReference type="Proteomes" id="UP000229757">
    <property type="component" value="Chromosome"/>
</dbReference>
<keyword evidence="1" id="KW-0472">Membrane</keyword>
<dbReference type="EMBL" id="CP011797">
    <property type="protein sequence ID" value="ATX77488.1"/>
    <property type="molecule type" value="Genomic_DNA"/>
</dbReference>
<dbReference type="RefSeq" id="WP_100257744.1">
    <property type="nucleotide sequence ID" value="NZ_CP011797.1"/>
</dbReference>
<evidence type="ECO:0000313" key="2">
    <source>
        <dbReference type="EMBL" id="ATX77488.1"/>
    </source>
</evidence>
<proteinExistence type="predicted"/>
<sequence length="100" mass="10694">MLLILGMIGVTWGVRAAPFVLSNLVLPEPLLKFLNVVPAAVLAALVAEPILAPSVNLDSVVQPELLAAIICLLLGLMRAPMLVTVIVGMGSFWLLRLWLL</sequence>
<dbReference type="Pfam" id="PF05437">
    <property type="entry name" value="AzlD"/>
    <property type="match status" value="1"/>
</dbReference>
<protein>
    <submittedName>
        <fullName evidence="2">Branched-chain amino acid permease AzlD</fullName>
    </submittedName>
</protein>
<keyword evidence="1" id="KW-1133">Transmembrane helix</keyword>
<keyword evidence="3" id="KW-1185">Reference proteome</keyword>
<dbReference type="InterPro" id="IPR008407">
    <property type="entry name" value="Brnchd-chn_aa_trnsp_AzlD"/>
</dbReference>
<accession>A0A2K8KRY7</accession>
<keyword evidence="1" id="KW-0812">Transmembrane</keyword>
<dbReference type="AlphaFoldDB" id="A0A2K8KRY7"/>
<reference evidence="2 3" key="1">
    <citation type="journal article" date="2017" name="Environ. Microbiol.">
        <title>Genomic and physiological analyses of 'Reinekea forsetii' reveal a versatile opportunistic lifestyle during spring algae blooms.</title>
        <authorList>
            <person name="Avci B."/>
            <person name="Hahnke R.L."/>
            <person name="Chafee M."/>
            <person name="Fischer T."/>
            <person name="Gruber-Vodicka H."/>
            <person name="Tegetmeyer H.E."/>
            <person name="Harder J."/>
            <person name="Fuchs B.M."/>
            <person name="Amann R.I."/>
            <person name="Teeling H."/>
        </authorList>
    </citation>
    <scope>NUCLEOTIDE SEQUENCE [LARGE SCALE GENOMIC DNA]</scope>
    <source>
        <strain evidence="2 3">Hel1_31_D35</strain>
    </source>
</reference>
<evidence type="ECO:0000313" key="3">
    <source>
        <dbReference type="Proteomes" id="UP000229757"/>
    </source>
</evidence>
<name>A0A2K8KRY7_9GAMM</name>
<feature type="transmembrane region" description="Helical" evidence="1">
    <location>
        <begin position="65"/>
        <end position="95"/>
    </location>
</feature>
<gene>
    <name evidence="2" type="primary">azlD</name>
    <name evidence="2" type="ORF">REIFOR_02357</name>
</gene>
<dbReference type="KEGG" id="rfo:REIFOR_02357"/>
<feature type="transmembrane region" description="Helical" evidence="1">
    <location>
        <begin position="32"/>
        <end position="53"/>
    </location>
</feature>
<evidence type="ECO:0000256" key="1">
    <source>
        <dbReference type="SAM" id="Phobius"/>
    </source>
</evidence>
<organism evidence="2 3">
    <name type="scientific">Reinekea forsetii</name>
    <dbReference type="NCBI Taxonomy" id="1336806"/>
    <lineage>
        <taxon>Bacteria</taxon>
        <taxon>Pseudomonadati</taxon>
        <taxon>Pseudomonadota</taxon>
        <taxon>Gammaproteobacteria</taxon>
        <taxon>Oceanospirillales</taxon>
        <taxon>Saccharospirillaceae</taxon>
        <taxon>Reinekea</taxon>
    </lineage>
</organism>